<dbReference type="InterPro" id="IPR001279">
    <property type="entry name" value="Metallo-B-lactamas"/>
</dbReference>
<dbReference type="SMART" id="SM00849">
    <property type="entry name" value="Lactamase_B"/>
    <property type="match status" value="1"/>
</dbReference>
<dbReference type="EMBL" id="KQ421725">
    <property type="protein sequence ID" value="KOF76653.1"/>
    <property type="molecule type" value="Genomic_DNA"/>
</dbReference>
<evidence type="ECO:0000313" key="8">
    <source>
        <dbReference type="EMBL" id="KOF76653.1"/>
    </source>
</evidence>
<comment type="catalytic activity">
    <reaction evidence="5">
        <text>a ribonucleotidyl-ribonucleotide-RNA + H2O = a 3'-end ribonucleotide-RNA + a 5'-end 5'-phospho-ribonucleoside-RNA + H(+)</text>
        <dbReference type="Rhea" id="RHEA:68096"/>
        <dbReference type="Rhea" id="RHEA-COMP:15179"/>
        <dbReference type="Rhea" id="RHEA-COMP:17355"/>
        <dbReference type="Rhea" id="RHEA-COMP:17428"/>
        <dbReference type="ChEBI" id="CHEBI:15377"/>
        <dbReference type="ChEBI" id="CHEBI:15378"/>
        <dbReference type="ChEBI" id="CHEBI:74896"/>
        <dbReference type="ChEBI" id="CHEBI:138282"/>
        <dbReference type="ChEBI" id="CHEBI:173118"/>
    </reaction>
    <physiologicalReaction direction="left-to-right" evidence="5">
        <dbReference type="Rhea" id="RHEA:68097"/>
    </physiologicalReaction>
</comment>
<sequence>MATASKMYQVFVIKEGYQYSEVGGEENASGTVTFVNGPHKIIVDTGNPWDKEDIVQGLAKHAVLPSDIDYVVCTHGHLDHVGNLNLFTNAIYIVSYDICIRNRYLMHDFKEGIPYEIDDYVEVIATPGHTGEDVSVIVKNTPHGVVAITGDLFECQEDLEKPHLWQQSSQKPESQEQYRADILKIADHIIPGHGPMFQVPESCKKQIQMVLLNE</sequence>
<dbReference type="STRING" id="37653.A0A0L8GI79"/>
<name>A0A0L8GI79_OCTBM</name>
<protein>
    <recommendedName>
        <fullName evidence="3">Metallo-beta-lactamase domain-containing protein 1</fullName>
    </recommendedName>
    <alternativeName>
        <fullName evidence="4">Endoribonuclease MBLAC1</fullName>
    </alternativeName>
</protein>
<proteinExistence type="predicted"/>
<dbReference type="CDD" id="cd07711">
    <property type="entry name" value="MBLAC1-like_MBL-fold"/>
    <property type="match status" value="1"/>
</dbReference>
<dbReference type="InterPro" id="IPR039344">
    <property type="entry name" value="MBLAC1"/>
</dbReference>
<dbReference type="InterPro" id="IPR036866">
    <property type="entry name" value="RibonucZ/Hydroxyglut_hydro"/>
</dbReference>
<gene>
    <name evidence="8" type="ORF">OCBIM_22033095mg</name>
</gene>
<organism evidence="8">
    <name type="scientific">Octopus bimaculoides</name>
    <name type="common">California two-spotted octopus</name>
    <dbReference type="NCBI Taxonomy" id="37653"/>
    <lineage>
        <taxon>Eukaryota</taxon>
        <taxon>Metazoa</taxon>
        <taxon>Spiralia</taxon>
        <taxon>Lophotrochozoa</taxon>
        <taxon>Mollusca</taxon>
        <taxon>Cephalopoda</taxon>
        <taxon>Coleoidea</taxon>
        <taxon>Octopodiformes</taxon>
        <taxon>Octopoda</taxon>
        <taxon>Incirrata</taxon>
        <taxon>Octopodidae</taxon>
        <taxon>Octopus</taxon>
    </lineage>
</organism>
<dbReference type="SUPFAM" id="SSF56281">
    <property type="entry name" value="Metallo-hydrolase/oxidoreductase"/>
    <property type="match status" value="1"/>
</dbReference>
<dbReference type="OrthoDB" id="10250730at2759"/>
<dbReference type="PANTHER" id="PTHR23200">
    <property type="entry name" value="METALLO-BETA-LACTAMASE DOMAIN-CONTAINING PROTEIN 1"/>
    <property type="match status" value="1"/>
</dbReference>
<evidence type="ECO:0000256" key="6">
    <source>
        <dbReference type="ARBA" id="ARBA00045869"/>
    </source>
</evidence>
<evidence type="ECO:0000256" key="2">
    <source>
        <dbReference type="ARBA" id="ARBA00011738"/>
    </source>
</evidence>
<comment type="function">
    <text evidence="6">Endoribonuclease that catalyzes the hydrolysis of histone-coding pre-mRNA 3'-end. Involved in histone pre-mRNA processing during the S-phase of the cell cycle, which is required for entering/progressing through S-phase. Cleaves histone pre-mRNA at a major and a minor cleavage site after the 5'-ACCCA-3' and the 5'-ACCCACA-3' sequence, respectively, and located downstream of the stem-loop. May require the presence of the HDE element located at the histone pre-RNA 3'-end to avoid non-specific cleavage.</text>
</comment>
<feature type="domain" description="Metallo-beta-lactamase" evidence="7">
    <location>
        <begin position="29"/>
        <end position="193"/>
    </location>
</feature>
<comment type="subcellular location">
    <subcellularLocation>
        <location evidence="1">Cytoplasm</location>
        <location evidence="1">Cytosol</location>
    </subcellularLocation>
</comment>
<comment type="subunit">
    <text evidence="2">Homodimer.</text>
</comment>
<dbReference type="Pfam" id="PF00753">
    <property type="entry name" value="Lactamase_B"/>
    <property type="match status" value="1"/>
</dbReference>
<evidence type="ECO:0000259" key="7">
    <source>
        <dbReference type="SMART" id="SM00849"/>
    </source>
</evidence>
<accession>A0A0L8GI79</accession>
<dbReference type="PANTHER" id="PTHR23200:SF48">
    <property type="entry name" value="METALLO-BETA-LACTAMASE DOMAIN-CONTAINING PROTEIN 1"/>
    <property type="match status" value="1"/>
</dbReference>
<dbReference type="AlphaFoldDB" id="A0A0L8GI79"/>
<dbReference type="GO" id="GO:0005829">
    <property type="term" value="C:cytosol"/>
    <property type="evidence" value="ECO:0007669"/>
    <property type="project" value="UniProtKB-SubCell"/>
</dbReference>
<dbReference type="Gene3D" id="3.60.15.10">
    <property type="entry name" value="Ribonuclease Z/Hydroxyacylglutathione hydrolase-like"/>
    <property type="match status" value="1"/>
</dbReference>
<evidence type="ECO:0000256" key="4">
    <source>
        <dbReference type="ARBA" id="ARBA00032988"/>
    </source>
</evidence>
<evidence type="ECO:0000256" key="3">
    <source>
        <dbReference type="ARBA" id="ARBA00014856"/>
    </source>
</evidence>
<evidence type="ECO:0000256" key="5">
    <source>
        <dbReference type="ARBA" id="ARBA00044690"/>
    </source>
</evidence>
<reference evidence="8" key="1">
    <citation type="submission" date="2015-07" db="EMBL/GenBank/DDBJ databases">
        <title>MeaNS - Measles Nucleotide Surveillance Program.</title>
        <authorList>
            <person name="Tran T."/>
            <person name="Druce J."/>
        </authorList>
    </citation>
    <scope>NUCLEOTIDE SEQUENCE</scope>
    <source>
        <strain evidence="8">UCB-OBI-ISO-001</strain>
        <tissue evidence="8">Gonad</tissue>
    </source>
</reference>
<evidence type="ECO:0000256" key="1">
    <source>
        <dbReference type="ARBA" id="ARBA00004514"/>
    </source>
</evidence>